<feature type="domain" description="Methyl-accepting transducer" evidence="5">
    <location>
        <begin position="288"/>
        <end position="545"/>
    </location>
</feature>
<organism evidence="7 8">
    <name type="scientific">Defluviitalea saccharophila</name>
    <dbReference type="NCBI Taxonomy" id="879970"/>
    <lineage>
        <taxon>Bacteria</taxon>
        <taxon>Bacillati</taxon>
        <taxon>Bacillota</taxon>
        <taxon>Clostridia</taxon>
        <taxon>Lachnospirales</taxon>
        <taxon>Defluviitaleaceae</taxon>
        <taxon>Defluviitalea</taxon>
    </lineage>
</organism>
<dbReference type="PROSITE" id="PS50885">
    <property type="entry name" value="HAMP"/>
    <property type="match status" value="1"/>
</dbReference>
<dbReference type="Pfam" id="PF17201">
    <property type="entry name" value="Cache_3-Cache_2"/>
    <property type="match status" value="1"/>
</dbReference>
<dbReference type="RefSeq" id="WP_341876397.1">
    <property type="nucleotide sequence ID" value="NZ_CP121687.1"/>
</dbReference>
<dbReference type="InterPro" id="IPR029151">
    <property type="entry name" value="Sensor-like_sf"/>
</dbReference>
<feature type="domain" description="HAMP" evidence="6">
    <location>
        <begin position="214"/>
        <end position="269"/>
    </location>
</feature>
<name>A0ABZ2Y473_9FIRM</name>
<dbReference type="Gene3D" id="1.10.287.950">
    <property type="entry name" value="Methyl-accepting chemotaxis protein"/>
    <property type="match status" value="1"/>
</dbReference>
<keyword evidence="4" id="KW-1133">Transmembrane helix</keyword>
<proteinExistence type="inferred from homology"/>
<evidence type="ECO:0000259" key="5">
    <source>
        <dbReference type="PROSITE" id="PS50111"/>
    </source>
</evidence>
<dbReference type="SMART" id="SM00304">
    <property type="entry name" value="HAMP"/>
    <property type="match status" value="1"/>
</dbReference>
<sequence>MKSTRGKLTIYFGSLFIVVSILISLFGYDQAAQAIKQVVLDAKLKSDLYAARLSLKNHFGELSLKDGKLYDASGKEIDGNFQMVDSILEDLGDVATIFAKNGEDYYRVVTNVLDENGQRAVGTLLDKNGQAYAAVKDGKTYTGEADILGRPYLTIYEPILDQQGADIGILFVGISMDHVAEIIRTDLASLGYVFFIMTIIGIAAVILVTIVIANKITNPIASIAKYAQKVSDLNVQDDIPQDLLARKDEIGTLSKAFQMVIESLRNFITNVDNISQQLAGSSEELSAISAQASTSAEEISKSIEEIASEVSEQAKEVEQGEIQVEKIGRIIAKEWEEMKKLNATAEEVNALKNEGVKIVKELVEHNKETNEAVQDIYNLIINTNEDAEKIENASQMIKSIADQTNLLALNAAIEAARAGEMGKGFAVVAEEIRKLAEQSDQFAEEIAKIIKGLIDRTEQAVSRMETTSRIVSNQSHSVEMTQNKFEGIAEAIGNMKSITEALHRLSNKMAQRKDSMIEVIEKLNAVSQENAAAAEQITRPMEEQAASIEEVANASHALSKLAEEMSQSISCFKY</sequence>
<dbReference type="Pfam" id="PF00015">
    <property type="entry name" value="MCPsignal"/>
    <property type="match status" value="1"/>
</dbReference>
<keyword evidence="4" id="KW-0812">Transmembrane</keyword>
<keyword evidence="8" id="KW-1185">Reference proteome</keyword>
<keyword evidence="1 3" id="KW-0807">Transducer</keyword>
<evidence type="ECO:0000256" key="4">
    <source>
        <dbReference type="SAM" id="Phobius"/>
    </source>
</evidence>
<dbReference type="Pfam" id="PF00672">
    <property type="entry name" value="HAMP"/>
    <property type="match status" value="1"/>
</dbReference>
<dbReference type="PANTHER" id="PTHR32089">
    <property type="entry name" value="METHYL-ACCEPTING CHEMOTAXIS PROTEIN MCPB"/>
    <property type="match status" value="1"/>
</dbReference>
<evidence type="ECO:0000256" key="1">
    <source>
        <dbReference type="ARBA" id="ARBA00023224"/>
    </source>
</evidence>
<feature type="transmembrane region" description="Helical" evidence="4">
    <location>
        <begin position="190"/>
        <end position="213"/>
    </location>
</feature>
<dbReference type="SUPFAM" id="SSF103190">
    <property type="entry name" value="Sensory domain-like"/>
    <property type="match status" value="1"/>
</dbReference>
<evidence type="ECO:0000256" key="3">
    <source>
        <dbReference type="PROSITE-ProRule" id="PRU00284"/>
    </source>
</evidence>
<feature type="transmembrane region" description="Helical" evidence="4">
    <location>
        <begin position="9"/>
        <end position="28"/>
    </location>
</feature>
<evidence type="ECO:0000313" key="8">
    <source>
        <dbReference type="Proteomes" id="UP001486565"/>
    </source>
</evidence>
<dbReference type="Proteomes" id="UP001486565">
    <property type="component" value="Chromosome"/>
</dbReference>
<accession>A0ABZ2Y473</accession>
<dbReference type="InterPro" id="IPR004089">
    <property type="entry name" value="MCPsignal_dom"/>
</dbReference>
<reference evidence="7 8" key="1">
    <citation type="submission" date="2023-03" db="EMBL/GenBank/DDBJ databases">
        <title>Novel Species.</title>
        <authorList>
            <person name="Ma S."/>
        </authorList>
    </citation>
    <scope>NUCLEOTIDE SEQUENCE [LARGE SCALE GENOMIC DNA]</scope>
    <source>
        <strain evidence="7 8">LIND6LT2</strain>
    </source>
</reference>
<comment type="similarity">
    <text evidence="2">Belongs to the methyl-accepting chemotaxis (MCP) protein family.</text>
</comment>
<dbReference type="InterPro" id="IPR003660">
    <property type="entry name" value="HAMP_dom"/>
</dbReference>
<dbReference type="PROSITE" id="PS50111">
    <property type="entry name" value="CHEMOTAXIS_TRANSDUC_2"/>
    <property type="match status" value="1"/>
</dbReference>
<dbReference type="EMBL" id="CP121687">
    <property type="protein sequence ID" value="WZL69401.1"/>
    <property type="molecule type" value="Genomic_DNA"/>
</dbReference>
<dbReference type="CDD" id="cd06225">
    <property type="entry name" value="HAMP"/>
    <property type="match status" value="1"/>
</dbReference>
<evidence type="ECO:0000256" key="2">
    <source>
        <dbReference type="ARBA" id="ARBA00029447"/>
    </source>
</evidence>
<gene>
    <name evidence="7" type="ORF">QBE51_11440</name>
</gene>
<dbReference type="SMART" id="SM00283">
    <property type="entry name" value="MA"/>
    <property type="match status" value="1"/>
</dbReference>
<evidence type="ECO:0000259" key="6">
    <source>
        <dbReference type="PROSITE" id="PS50885"/>
    </source>
</evidence>
<keyword evidence="4" id="KW-0472">Membrane</keyword>
<protein>
    <submittedName>
        <fullName evidence="7">Methyl-accepting chemotaxis protein</fullName>
    </submittedName>
</protein>
<evidence type="ECO:0000313" key="7">
    <source>
        <dbReference type="EMBL" id="WZL69401.1"/>
    </source>
</evidence>
<dbReference type="SUPFAM" id="SSF58104">
    <property type="entry name" value="Methyl-accepting chemotaxis protein (MCP) signaling domain"/>
    <property type="match status" value="1"/>
</dbReference>
<dbReference type="InterPro" id="IPR033462">
    <property type="entry name" value="Cache_3-Cache_2"/>
</dbReference>
<dbReference type="PANTHER" id="PTHR32089:SF112">
    <property type="entry name" value="LYSOZYME-LIKE PROTEIN-RELATED"/>
    <property type="match status" value="1"/>
</dbReference>